<evidence type="ECO:0000313" key="4">
    <source>
        <dbReference type="Proteomes" id="UP001271263"/>
    </source>
</evidence>
<accession>A0AAW8NK79</accession>
<evidence type="ECO:0000313" key="3">
    <source>
        <dbReference type="Proteomes" id="UP001259340"/>
    </source>
</evidence>
<dbReference type="InterPro" id="IPR007434">
    <property type="entry name" value="FemAB-like"/>
</dbReference>
<reference evidence="2 4" key="1">
    <citation type="journal article" date="2022" name="bioRxiv">
        <title>Prophages regulate Shewanella fidelis 3313 motility and biofilm formation: implications for gut colonization dynamics in Ciona robusta.</title>
        <authorList>
            <person name="Natarajan O."/>
            <person name="Gibboney S.L."/>
            <person name="Young M.N."/>
            <person name="Lim S.J."/>
            <person name="Pluta N."/>
            <person name="Atkinson C.G."/>
            <person name="Leigh B.A."/>
            <person name="Liberti A."/>
            <person name="Kees E.D."/>
            <person name="Breitbart M."/>
            <person name="Gralnick J.A."/>
            <person name="Dishaw L.J."/>
        </authorList>
    </citation>
    <scope>NUCLEOTIDE SEQUENCE [LARGE SCALE GENOMIC DNA]</scope>
    <source>
        <strain evidence="2 4">JG4066</strain>
    </source>
</reference>
<dbReference type="Proteomes" id="UP001259340">
    <property type="component" value="Unassembled WGS sequence"/>
</dbReference>
<keyword evidence="4" id="KW-1185">Reference proteome</keyword>
<dbReference type="EMBL" id="JAPMLE010000001">
    <property type="protein sequence ID" value="MDR8523618.1"/>
    <property type="molecule type" value="Genomic_DNA"/>
</dbReference>
<name>A0AAW8NK79_9GAMM</name>
<dbReference type="AlphaFoldDB" id="A0AAW8NK79"/>
<dbReference type="RefSeq" id="WP_310654533.1">
    <property type="nucleotide sequence ID" value="NZ_JAPMLA010000001.1"/>
</dbReference>
<protein>
    <submittedName>
        <fullName evidence="1">GNAT family N-acetyltransferase</fullName>
    </submittedName>
</protein>
<evidence type="ECO:0000313" key="2">
    <source>
        <dbReference type="EMBL" id="MDW4823947.1"/>
    </source>
</evidence>
<evidence type="ECO:0000313" key="1">
    <source>
        <dbReference type="EMBL" id="MDR8523618.1"/>
    </source>
</evidence>
<dbReference type="PANTHER" id="PTHR47017:SF1">
    <property type="entry name" value="ACYL-COA"/>
    <property type="match status" value="1"/>
</dbReference>
<comment type="caution">
    <text evidence="1">The sequence shown here is derived from an EMBL/GenBank/DDBJ whole genome shotgun (WGS) entry which is preliminary data.</text>
</comment>
<dbReference type="Proteomes" id="UP001271263">
    <property type="component" value="Unassembled WGS sequence"/>
</dbReference>
<reference evidence="1" key="2">
    <citation type="submission" date="2022-11" db="EMBL/GenBank/DDBJ databases">
        <title>Prophages regulate Shewanella fidelis motility and biofilm formation: implications for gut colonization dynamics in Ciona robusta.</title>
        <authorList>
            <person name="Natarajan O."/>
            <person name="Gibboney S.L."/>
            <person name="Young M.N."/>
            <person name="Lim S.J."/>
            <person name="Pluta N."/>
            <person name="Atkinson C.G.F."/>
            <person name="Leigh B.A."/>
            <person name="Liberti A."/>
            <person name="Kees E."/>
            <person name="Breitbart M."/>
            <person name="Gralnick J."/>
            <person name="Dishaw L.J."/>
        </authorList>
    </citation>
    <scope>NUCLEOTIDE SEQUENCE</scope>
    <source>
        <strain evidence="1">3313</strain>
    </source>
</reference>
<dbReference type="Gene3D" id="3.40.630.30">
    <property type="match status" value="1"/>
</dbReference>
<sequence>MDSKQTGIEQPNEEGVKINCNPTYEVELVDAIVKVPADSWNNLMADDNPFNSHQYLLALESSDCVCSKTGWTPLHLLVKETGDKANIVAVMPLYIKAHSYGEYVFDWAWADAYERHQLTYYPKLLSAIPFTPTAGKRLGIATDKTEQEQQQIYHLVADTLNQCLVEYGFSSWHCLFLPEAQFKQFSQTQSLQRVGTQFHWFNRNYADFDSFLAALSSRKRKEIKKERAKVRAADLHFEFVEGAEITAELWLQFFACYQQTYAKRSGHYGYLNLDFFKNLSSTLANNVILLVVRDSEEQFIASALYFKSRSHLYGRYWGALTDVDGLHFEACYYQGIEYCINHGLQVFDAGAQGEHKVSRGFEPVATFSNHEIAHQEFRQAIHSFTLQEANNIKIYMQQLKQKLPYKSVD</sequence>
<gene>
    <name evidence="1" type="ORF">OS133_07945</name>
    <name evidence="2" type="ORF">OS134_07770</name>
</gene>
<proteinExistence type="predicted"/>
<dbReference type="PANTHER" id="PTHR47017">
    <property type="entry name" value="ACYL-COA"/>
    <property type="match status" value="1"/>
</dbReference>
<dbReference type="Pfam" id="PF04339">
    <property type="entry name" value="FemAB_like"/>
    <property type="match status" value="1"/>
</dbReference>
<dbReference type="InterPro" id="IPR016181">
    <property type="entry name" value="Acyl_CoA_acyltransferase"/>
</dbReference>
<organism evidence="1 3">
    <name type="scientific">Shewanella fidelis</name>
    <dbReference type="NCBI Taxonomy" id="173509"/>
    <lineage>
        <taxon>Bacteria</taxon>
        <taxon>Pseudomonadati</taxon>
        <taxon>Pseudomonadota</taxon>
        <taxon>Gammaproteobacteria</taxon>
        <taxon>Alteromonadales</taxon>
        <taxon>Shewanellaceae</taxon>
        <taxon>Shewanella</taxon>
    </lineage>
</organism>
<dbReference type="SUPFAM" id="SSF55729">
    <property type="entry name" value="Acyl-CoA N-acyltransferases (Nat)"/>
    <property type="match status" value="1"/>
</dbReference>
<dbReference type="EMBL" id="JAPMLD010000002">
    <property type="protein sequence ID" value="MDW4823947.1"/>
    <property type="molecule type" value="Genomic_DNA"/>
</dbReference>